<sequence>MKNHTDWPTNQVEIDARLATHKGPVPHFVIDDDSGEPWQLIGSARDISLAAQNIQASVMVAIEEMLGGRLDVVVLSLRRQDMTDEEVAALPVL</sequence>
<proteinExistence type="predicted"/>
<protein>
    <submittedName>
        <fullName evidence="1">Uncharacterized protein</fullName>
    </submittedName>
</protein>
<accession>A0A0F9CGC0</accession>
<evidence type="ECO:0000313" key="1">
    <source>
        <dbReference type="EMBL" id="KKL48164.1"/>
    </source>
</evidence>
<name>A0A0F9CGC0_9ZZZZ</name>
<organism evidence="1">
    <name type="scientific">marine sediment metagenome</name>
    <dbReference type="NCBI Taxonomy" id="412755"/>
    <lineage>
        <taxon>unclassified sequences</taxon>
        <taxon>metagenomes</taxon>
        <taxon>ecological metagenomes</taxon>
    </lineage>
</organism>
<comment type="caution">
    <text evidence="1">The sequence shown here is derived from an EMBL/GenBank/DDBJ whole genome shotgun (WGS) entry which is preliminary data.</text>
</comment>
<dbReference type="AlphaFoldDB" id="A0A0F9CGC0"/>
<gene>
    <name evidence="1" type="ORF">LCGC14_2328260</name>
</gene>
<dbReference type="EMBL" id="LAZR01033412">
    <property type="protein sequence ID" value="KKL48164.1"/>
    <property type="molecule type" value="Genomic_DNA"/>
</dbReference>
<reference evidence="1" key="1">
    <citation type="journal article" date="2015" name="Nature">
        <title>Complex archaea that bridge the gap between prokaryotes and eukaryotes.</title>
        <authorList>
            <person name="Spang A."/>
            <person name="Saw J.H."/>
            <person name="Jorgensen S.L."/>
            <person name="Zaremba-Niedzwiedzka K."/>
            <person name="Martijn J."/>
            <person name="Lind A.E."/>
            <person name="van Eijk R."/>
            <person name="Schleper C."/>
            <person name="Guy L."/>
            <person name="Ettema T.J."/>
        </authorList>
    </citation>
    <scope>NUCLEOTIDE SEQUENCE</scope>
</reference>